<gene>
    <name evidence="2" type="ORF">T440DRAFT_156955</name>
</gene>
<organism evidence="2 3">
    <name type="scientific">Plenodomus tracheiphilus IPT5</name>
    <dbReference type="NCBI Taxonomy" id="1408161"/>
    <lineage>
        <taxon>Eukaryota</taxon>
        <taxon>Fungi</taxon>
        <taxon>Dikarya</taxon>
        <taxon>Ascomycota</taxon>
        <taxon>Pezizomycotina</taxon>
        <taxon>Dothideomycetes</taxon>
        <taxon>Pleosporomycetidae</taxon>
        <taxon>Pleosporales</taxon>
        <taxon>Pleosporineae</taxon>
        <taxon>Leptosphaeriaceae</taxon>
        <taxon>Plenodomus</taxon>
    </lineage>
</organism>
<evidence type="ECO:0000313" key="2">
    <source>
        <dbReference type="EMBL" id="KAF2855537.1"/>
    </source>
</evidence>
<protein>
    <recommendedName>
        <fullName evidence="1">Heterokaryon incompatibility domain-containing protein</fullName>
    </recommendedName>
</protein>
<dbReference type="PANTHER" id="PTHR33112:SF16">
    <property type="entry name" value="HETEROKARYON INCOMPATIBILITY DOMAIN-CONTAINING PROTEIN"/>
    <property type="match status" value="1"/>
</dbReference>
<dbReference type="PANTHER" id="PTHR33112">
    <property type="entry name" value="DOMAIN PROTEIN, PUTATIVE-RELATED"/>
    <property type="match status" value="1"/>
</dbReference>
<feature type="domain" description="Heterokaryon incompatibility" evidence="1">
    <location>
        <begin position="2"/>
        <end position="128"/>
    </location>
</feature>
<dbReference type="Proteomes" id="UP000799423">
    <property type="component" value="Unassembled WGS sequence"/>
</dbReference>
<evidence type="ECO:0000313" key="3">
    <source>
        <dbReference type="Proteomes" id="UP000799423"/>
    </source>
</evidence>
<dbReference type="OrthoDB" id="2958217at2759"/>
<dbReference type="InterPro" id="IPR010730">
    <property type="entry name" value="HET"/>
</dbReference>
<dbReference type="EMBL" id="MU006290">
    <property type="protein sequence ID" value="KAF2855537.1"/>
    <property type="molecule type" value="Genomic_DNA"/>
</dbReference>
<name>A0A6A7BL71_9PLEO</name>
<proteinExistence type="predicted"/>
<dbReference type="AlphaFoldDB" id="A0A6A7BL71"/>
<reference evidence="2" key="1">
    <citation type="submission" date="2020-01" db="EMBL/GenBank/DDBJ databases">
        <authorList>
            <consortium name="DOE Joint Genome Institute"/>
            <person name="Haridas S."/>
            <person name="Albert R."/>
            <person name="Binder M."/>
            <person name="Bloem J."/>
            <person name="Labutti K."/>
            <person name="Salamov A."/>
            <person name="Andreopoulos B."/>
            <person name="Baker S.E."/>
            <person name="Barry K."/>
            <person name="Bills G."/>
            <person name="Bluhm B.H."/>
            <person name="Cannon C."/>
            <person name="Castanera R."/>
            <person name="Culley D.E."/>
            <person name="Daum C."/>
            <person name="Ezra D."/>
            <person name="Gonzalez J.B."/>
            <person name="Henrissat B."/>
            <person name="Kuo A."/>
            <person name="Liang C."/>
            <person name="Lipzen A."/>
            <person name="Lutzoni F."/>
            <person name="Magnuson J."/>
            <person name="Mondo S."/>
            <person name="Nolan M."/>
            <person name="Ohm R."/>
            <person name="Pangilinan J."/>
            <person name="Park H.-J."/>
            <person name="Ramirez L."/>
            <person name="Alfaro M."/>
            <person name="Sun H."/>
            <person name="Tritt A."/>
            <person name="Yoshinaga Y."/>
            <person name="Zwiers L.-H."/>
            <person name="Turgeon B.G."/>
            <person name="Goodwin S.B."/>
            <person name="Spatafora J.W."/>
            <person name="Crous P.W."/>
            <person name="Grigoriev I.V."/>
        </authorList>
    </citation>
    <scope>NUCLEOTIDE SEQUENCE</scope>
    <source>
        <strain evidence="2">IPT5</strain>
    </source>
</reference>
<evidence type="ECO:0000259" key="1">
    <source>
        <dbReference type="Pfam" id="PF06985"/>
    </source>
</evidence>
<sequence>MELPQTFRDAADITLRLGYSALWIDALCIIQDDDDQADWIAEAPNMGAIFGNCVLSIAALTSDDSSVGCCYTHRLPLIHIPCDILTREGNILQLEAPLAKRSYQRSHPGNMGHSDSPTLHRRAWVVQERTLAPRTLYFSSAGIYWECNSHDESDLSKIYTRRKPLHYPFLKENLKAGAALIFQGQKPMLWHNQWWQLLETYTKCDLTFISDRWNAISGMANIFAAVSQLSLVHGMWRKELAKEMLWKVAGASGNRLSNGRPTWS</sequence>
<accession>A0A6A7BL71</accession>
<dbReference type="Pfam" id="PF06985">
    <property type="entry name" value="HET"/>
    <property type="match status" value="1"/>
</dbReference>
<keyword evidence="3" id="KW-1185">Reference proteome</keyword>